<keyword evidence="6 8" id="KW-0472">Membrane</keyword>
<keyword evidence="3 8" id="KW-0812">Transmembrane</keyword>
<evidence type="ECO:0000256" key="5">
    <source>
        <dbReference type="ARBA" id="ARBA00023065"/>
    </source>
</evidence>
<evidence type="ECO:0000256" key="4">
    <source>
        <dbReference type="ARBA" id="ARBA00022989"/>
    </source>
</evidence>
<organism evidence="10 11">
    <name type="scientific">Nematostella vectensis</name>
    <name type="common">Starlet sea anemone</name>
    <dbReference type="NCBI Taxonomy" id="45351"/>
    <lineage>
        <taxon>Eukaryota</taxon>
        <taxon>Metazoa</taxon>
        <taxon>Cnidaria</taxon>
        <taxon>Anthozoa</taxon>
        <taxon>Hexacorallia</taxon>
        <taxon>Actiniaria</taxon>
        <taxon>Edwardsiidae</taxon>
        <taxon>Nematostella</taxon>
    </lineage>
</organism>
<dbReference type="GO" id="GO:0022841">
    <property type="term" value="F:potassium ion leak channel activity"/>
    <property type="evidence" value="ECO:0000318"/>
    <property type="project" value="GO_Central"/>
</dbReference>
<dbReference type="PANTHER" id="PTHR11003">
    <property type="entry name" value="POTASSIUM CHANNEL, SUBFAMILY K"/>
    <property type="match status" value="1"/>
</dbReference>
<dbReference type="PhylomeDB" id="A7S369"/>
<dbReference type="SUPFAM" id="SSF81324">
    <property type="entry name" value="Voltage-gated potassium channels"/>
    <property type="match status" value="2"/>
</dbReference>
<dbReference type="OMA" id="TTIXLLQ"/>
<feature type="transmembrane region" description="Helical" evidence="8">
    <location>
        <begin position="63"/>
        <end position="85"/>
    </location>
</feature>
<dbReference type="GO" id="GO:0015271">
    <property type="term" value="F:outward rectifier potassium channel activity"/>
    <property type="evidence" value="ECO:0000318"/>
    <property type="project" value="GO_Central"/>
</dbReference>
<dbReference type="InterPro" id="IPR013099">
    <property type="entry name" value="K_chnl_dom"/>
</dbReference>
<dbReference type="Pfam" id="PF07885">
    <property type="entry name" value="Ion_trans_2"/>
    <property type="match status" value="2"/>
</dbReference>
<dbReference type="HOGENOM" id="CLU_022504_7_0_1"/>
<dbReference type="EMBL" id="DS469572">
    <property type="protein sequence ID" value="EDO41834.1"/>
    <property type="molecule type" value="Genomic_DNA"/>
</dbReference>
<feature type="domain" description="Potassium channel" evidence="9">
    <location>
        <begin position="74"/>
        <end position="112"/>
    </location>
</feature>
<feature type="transmembrane region" description="Helical" evidence="8">
    <location>
        <begin position="6"/>
        <end position="32"/>
    </location>
</feature>
<keyword evidence="4 8" id="KW-1133">Transmembrane helix</keyword>
<dbReference type="GO" id="GO:0005886">
    <property type="term" value="C:plasma membrane"/>
    <property type="evidence" value="ECO:0000318"/>
    <property type="project" value="GO_Central"/>
</dbReference>
<reference evidence="10 11" key="1">
    <citation type="journal article" date="2007" name="Science">
        <title>Sea anemone genome reveals ancestral eumetazoan gene repertoire and genomic organization.</title>
        <authorList>
            <person name="Putnam N.H."/>
            <person name="Srivastava M."/>
            <person name="Hellsten U."/>
            <person name="Dirks B."/>
            <person name="Chapman J."/>
            <person name="Salamov A."/>
            <person name="Terry A."/>
            <person name="Shapiro H."/>
            <person name="Lindquist E."/>
            <person name="Kapitonov V.V."/>
            <person name="Jurka J."/>
            <person name="Genikhovich G."/>
            <person name="Grigoriev I.V."/>
            <person name="Lucas S.M."/>
            <person name="Steele R.E."/>
            <person name="Finnerty J.R."/>
            <person name="Technau U."/>
            <person name="Martindale M.Q."/>
            <person name="Rokhsar D.S."/>
        </authorList>
    </citation>
    <scope>NUCLEOTIDE SEQUENCE [LARGE SCALE GENOMIC DNA]</scope>
    <source>
        <strain evidence="11">CH2 X CH6</strain>
    </source>
</reference>
<evidence type="ECO:0000256" key="8">
    <source>
        <dbReference type="SAM" id="Phobius"/>
    </source>
</evidence>
<dbReference type="AlphaFoldDB" id="A7S369"/>
<comment type="subcellular location">
    <subcellularLocation>
        <location evidence="1">Membrane</location>
        <topology evidence="1">Multi-pass membrane protein</topology>
    </subcellularLocation>
</comment>
<dbReference type="Proteomes" id="UP000001593">
    <property type="component" value="Unassembled WGS sequence"/>
</dbReference>
<evidence type="ECO:0000256" key="6">
    <source>
        <dbReference type="ARBA" id="ARBA00023136"/>
    </source>
</evidence>
<dbReference type="GO" id="GO:0071805">
    <property type="term" value="P:potassium ion transmembrane transport"/>
    <property type="evidence" value="ECO:0000318"/>
    <property type="project" value="GO_Central"/>
</dbReference>
<keyword evidence="5" id="KW-0406">Ion transport</keyword>
<feature type="domain" description="Potassium channel" evidence="9">
    <location>
        <begin position="2"/>
        <end position="40"/>
    </location>
</feature>
<gene>
    <name evidence="10" type="ORF">NEMVEDRAFT_v1g102872</name>
</gene>
<keyword evidence="2" id="KW-0813">Transport</keyword>
<keyword evidence="11" id="KW-1185">Reference proteome</keyword>
<dbReference type="PANTHER" id="PTHR11003:SF345">
    <property type="entry name" value="TWIK FAMILY OF POTASSIUM CHANNELS PROTEIN 18"/>
    <property type="match status" value="1"/>
</dbReference>
<evidence type="ECO:0000256" key="7">
    <source>
        <dbReference type="ARBA" id="ARBA00023303"/>
    </source>
</evidence>
<evidence type="ECO:0000313" key="11">
    <source>
        <dbReference type="Proteomes" id="UP000001593"/>
    </source>
</evidence>
<feature type="non-terminal residue" evidence="10">
    <location>
        <position position="112"/>
    </location>
</feature>
<protein>
    <recommendedName>
        <fullName evidence="9">Potassium channel domain-containing protein</fullName>
    </recommendedName>
</protein>
<dbReference type="Gene3D" id="1.10.287.70">
    <property type="match status" value="1"/>
</dbReference>
<sequence>SGFGQIVPVTFCGRLFCIICALFGIPLNALVLKLVGERISNIISTLIVKVEARFLRRTQHRNTGVKCAVISFTLMVIVICIGGALDLMFDGWTFFDGVYFNFIALSTIGFGD</sequence>
<evidence type="ECO:0000256" key="2">
    <source>
        <dbReference type="ARBA" id="ARBA00022448"/>
    </source>
</evidence>
<dbReference type="eggNOG" id="KOG4404">
    <property type="taxonomic scope" value="Eukaryota"/>
</dbReference>
<keyword evidence="7" id="KW-0407">Ion channel</keyword>
<accession>A7S369</accession>
<evidence type="ECO:0000313" key="10">
    <source>
        <dbReference type="EMBL" id="EDO41834.1"/>
    </source>
</evidence>
<name>A7S369_NEMVE</name>
<dbReference type="InterPro" id="IPR003280">
    <property type="entry name" value="2pore_dom_K_chnl"/>
</dbReference>
<evidence type="ECO:0000256" key="3">
    <source>
        <dbReference type="ARBA" id="ARBA00022692"/>
    </source>
</evidence>
<feature type="non-terminal residue" evidence="10">
    <location>
        <position position="1"/>
    </location>
</feature>
<dbReference type="InParanoid" id="A7S369"/>
<evidence type="ECO:0000256" key="1">
    <source>
        <dbReference type="ARBA" id="ARBA00004141"/>
    </source>
</evidence>
<evidence type="ECO:0000259" key="9">
    <source>
        <dbReference type="Pfam" id="PF07885"/>
    </source>
</evidence>
<proteinExistence type="predicted"/>